<dbReference type="InterPro" id="IPR016040">
    <property type="entry name" value="NAD(P)-bd_dom"/>
</dbReference>
<evidence type="ECO:0000259" key="1">
    <source>
        <dbReference type="Pfam" id="PF13460"/>
    </source>
</evidence>
<dbReference type="Gene3D" id="3.40.50.720">
    <property type="entry name" value="NAD(P)-binding Rossmann-like Domain"/>
    <property type="match status" value="1"/>
</dbReference>
<dbReference type="PANTHER" id="PTHR15020:SF50">
    <property type="entry name" value="UPF0659 PROTEIN YMR090W"/>
    <property type="match status" value="1"/>
</dbReference>
<dbReference type="EMBL" id="BAFK01000002">
    <property type="protein sequence ID" value="GAB57455.1"/>
    <property type="molecule type" value="Genomic_DNA"/>
</dbReference>
<dbReference type="SUPFAM" id="SSF51735">
    <property type="entry name" value="NAD(P)-binding Rossmann-fold domains"/>
    <property type="match status" value="1"/>
</dbReference>
<comment type="caution">
    <text evidence="2">The sequence shown here is derived from an EMBL/GenBank/DDBJ whole genome shotgun (WGS) entry which is preliminary data.</text>
</comment>
<sequence length="217" mass="23106">MKIFIVGITGGIGFRLARILKLGGDEVNGLYRSPNQTKALNSIGVTATLGDLVSIEPRQLADAMRGSDTIVFSAGAGGDSHAMTKAIDGEGVTKSIAAAKLAGIKRFFLVSVFPEAWRERHMDEGFEHYIMVKKQADIALSKSDLDWVILRPSALKNDPGTGTISLGVAQIHTEVRRDDVAATLAELIHTPAVSRKILELTEGSTPIPKAVGTISSN</sequence>
<dbReference type="Pfam" id="PF13460">
    <property type="entry name" value="NAD_binding_10"/>
    <property type="match status" value="1"/>
</dbReference>
<accession>I1DTS7</accession>
<dbReference type="RefSeq" id="WP_008218273.1">
    <property type="nucleotide sequence ID" value="NZ_BAFK01000002.1"/>
</dbReference>
<dbReference type="PANTHER" id="PTHR15020">
    <property type="entry name" value="FLAVIN REDUCTASE-RELATED"/>
    <property type="match status" value="1"/>
</dbReference>
<keyword evidence="3" id="KW-1185">Reference proteome</keyword>
<dbReference type="AlphaFoldDB" id="I1DTS7"/>
<reference evidence="2 3" key="1">
    <citation type="journal article" date="2012" name="J. Bacteriol.">
        <title>Genome Sequence of the Protease-Producing Bacterium Rheinheimera nanhaiensis E407-8T, Isolated from Deep-Sea Sediment of the South China Sea.</title>
        <authorList>
            <person name="Zhang X.-Y."/>
            <person name="Zhang Y.-J."/>
            <person name="Qin Q.-L."/>
            <person name="Xie B.-B."/>
            <person name="Chen X.-L."/>
            <person name="Zhou B.-C."/>
            <person name="Zhang Y.-Z."/>
        </authorList>
    </citation>
    <scope>NUCLEOTIDE SEQUENCE [LARGE SCALE GENOMIC DNA]</scope>
    <source>
        <strain evidence="2 3">E407-8</strain>
    </source>
</reference>
<evidence type="ECO:0000313" key="3">
    <source>
        <dbReference type="Proteomes" id="UP000004374"/>
    </source>
</evidence>
<name>I1DTS7_9GAMM</name>
<proteinExistence type="predicted"/>
<dbReference type="Proteomes" id="UP000004374">
    <property type="component" value="Unassembled WGS sequence"/>
</dbReference>
<gene>
    <name evidence="2" type="ORF">RNAN_0423</name>
</gene>
<dbReference type="InterPro" id="IPR036291">
    <property type="entry name" value="NAD(P)-bd_dom_sf"/>
</dbReference>
<dbReference type="OrthoDB" id="9803892at2"/>
<dbReference type="STRING" id="562729.RNAN_0423"/>
<evidence type="ECO:0000313" key="2">
    <source>
        <dbReference type="EMBL" id="GAB57455.1"/>
    </source>
</evidence>
<protein>
    <submittedName>
        <fullName evidence="2">NAD-dependent epimerase/dehydratase</fullName>
    </submittedName>
</protein>
<organism evidence="2 3">
    <name type="scientific">Rheinheimera nanhaiensis E407-8</name>
    <dbReference type="NCBI Taxonomy" id="562729"/>
    <lineage>
        <taxon>Bacteria</taxon>
        <taxon>Pseudomonadati</taxon>
        <taxon>Pseudomonadota</taxon>
        <taxon>Gammaproteobacteria</taxon>
        <taxon>Chromatiales</taxon>
        <taxon>Chromatiaceae</taxon>
        <taxon>Rheinheimera</taxon>
    </lineage>
</organism>
<feature type="domain" description="NAD(P)-binding" evidence="1">
    <location>
        <begin position="7"/>
        <end position="191"/>
    </location>
</feature>